<dbReference type="Gene3D" id="3.50.50.60">
    <property type="entry name" value="FAD/NAD(P)-binding domain"/>
    <property type="match status" value="2"/>
</dbReference>
<dbReference type="SUPFAM" id="SSF54373">
    <property type="entry name" value="FAD-linked reductases, C-terminal domain"/>
    <property type="match status" value="1"/>
</dbReference>
<dbReference type="FunFam" id="3.50.50.60:FF:000020">
    <property type="entry name" value="D-amino acid dehydrogenase"/>
    <property type="match status" value="1"/>
</dbReference>
<feature type="domain" description="FAD dependent oxidoreductase" evidence="8">
    <location>
        <begin position="3"/>
        <end position="397"/>
    </location>
</feature>
<evidence type="ECO:0000256" key="1">
    <source>
        <dbReference type="ARBA" id="ARBA00001974"/>
    </source>
</evidence>
<comment type="caution">
    <text evidence="9">The sequence shown here is derived from an EMBL/GenBank/DDBJ whole genome shotgun (WGS) entry which is preliminary data.</text>
</comment>
<dbReference type="GO" id="GO:0055130">
    <property type="term" value="P:D-alanine catabolic process"/>
    <property type="evidence" value="ECO:0007669"/>
    <property type="project" value="TreeGrafter"/>
</dbReference>
<keyword evidence="5 7" id="KW-0560">Oxidoreductase</keyword>
<comment type="catalytic activity">
    <reaction evidence="6 7">
        <text>a D-alpha-amino acid + A + H2O = a 2-oxocarboxylate + AH2 + NH4(+)</text>
        <dbReference type="Rhea" id="RHEA:18125"/>
        <dbReference type="ChEBI" id="CHEBI:13193"/>
        <dbReference type="ChEBI" id="CHEBI:15377"/>
        <dbReference type="ChEBI" id="CHEBI:17499"/>
        <dbReference type="ChEBI" id="CHEBI:28938"/>
        <dbReference type="ChEBI" id="CHEBI:35179"/>
        <dbReference type="ChEBI" id="CHEBI:59871"/>
    </reaction>
</comment>
<keyword evidence="10" id="KW-1185">Reference proteome</keyword>
<comment type="function">
    <text evidence="7">Oxidative deamination of D-amino acids.</text>
</comment>
<protein>
    <recommendedName>
        <fullName evidence="7">D-amino acid dehydrogenase</fullName>
        <ecNumber evidence="7">1.4.99.-</ecNumber>
    </recommendedName>
</protein>
<evidence type="ECO:0000256" key="4">
    <source>
        <dbReference type="ARBA" id="ARBA00022827"/>
    </source>
</evidence>
<dbReference type="SUPFAM" id="SSF51905">
    <property type="entry name" value="FAD/NAD(P)-binding domain"/>
    <property type="match status" value="1"/>
</dbReference>
<organism evidence="9 10">
    <name type="scientific">Amphritea balenae</name>
    <dbReference type="NCBI Taxonomy" id="452629"/>
    <lineage>
        <taxon>Bacteria</taxon>
        <taxon>Pseudomonadati</taxon>
        <taxon>Pseudomonadota</taxon>
        <taxon>Gammaproteobacteria</taxon>
        <taxon>Oceanospirillales</taxon>
        <taxon>Oceanospirillaceae</taxon>
        <taxon>Amphritea</taxon>
    </lineage>
</organism>
<dbReference type="RefSeq" id="WP_124924484.1">
    <property type="nucleotide sequence ID" value="NZ_BMOH01000001.1"/>
</dbReference>
<dbReference type="InterPro" id="IPR023080">
    <property type="entry name" value="DadA"/>
</dbReference>
<dbReference type="HAMAP" id="MF_01202">
    <property type="entry name" value="DadA"/>
    <property type="match status" value="1"/>
</dbReference>
<evidence type="ECO:0000259" key="8">
    <source>
        <dbReference type="Pfam" id="PF01266"/>
    </source>
</evidence>
<evidence type="ECO:0000256" key="2">
    <source>
        <dbReference type="ARBA" id="ARBA00009410"/>
    </source>
</evidence>
<evidence type="ECO:0000256" key="5">
    <source>
        <dbReference type="ARBA" id="ARBA00023002"/>
    </source>
</evidence>
<evidence type="ECO:0000313" key="10">
    <source>
        <dbReference type="Proteomes" id="UP000267535"/>
    </source>
</evidence>
<accession>A0A3P1SW57</accession>
<reference evidence="9 10" key="1">
    <citation type="submission" date="2018-11" db="EMBL/GenBank/DDBJ databases">
        <title>The draft genome sequence of Amphritea balenae JAMM 1525T.</title>
        <authorList>
            <person name="Fang Z."/>
            <person name="Zhang Y."/>
            <person name="Han X."/>
        </authorList>
    </citation>
    <scope>NUCLEOTIDE SEQUENCE [LARGE SCALE GENOMIC DNA]</scope>
    <source>
        <strain evidence="9 10">JAMM 1525</strain>
    </source>
</reference>
<evidence type="ECO:0000256" key="3">
    <source>
        <dbReference type="ARBA" id="ARBA00022630"/>
    </source>
</evidence>
<dbReference type="GO" id="GO:0005886">
    <property type="term" value="C:plasma membrane"/>
    <property type="evidence" value="ECO:0007669"/>
    <property type="project" value="TreeGrafter"/>
</dbReference>
<feature type="binding site" evidence="7">
    <location>
        <begin position="3"/>
        <end position="17"/>
    </location>
    <ligand>
        <name>FAD</name>
        <dbReference type="ChEBI" id="CHEBI:57692"/>
    </ligand>
</feature>
<name>A0A3P1SW57_9GAMM</name>
<dbReference type="EC" id="1.4.99.-" evidence="7"/>
<evidence type="ECO:0000256" key="7">
    <source>
        <dbReference type="HAMAP-Rule" id="MF_01202"/>
    </source>
</evidence>
<dbReference type="NCBIfam" id="NF001933">
    <property type="entry name" value="PRK00711.1"/>
    <property type="match status" value="1"/>
</dbReference>
<proteinExistence type="inferred from homology"/>
<dbReference type="EMBL" id="RQXV01000001">
    <property type="protein sequence ID" value="RRD01411.1"/>
    <property type="molecule type" value="Genomic_DNA"/>
</dbReference>
<dbReference type="GO" id="GO:0005737">
    <property type="term" value="C:cytoplasm"/>
    <property type="evidence" value="ECO:0007669"/>
    <property type="project" value="TreeGrafter"/>
</dbReference>
<dbReference type="Proteomes" id="UP000267535">
    <property type="component" value="Unassembled WGS sequence"/>
</dbReference>
<keyword evidence="3 7" id="KW-0285">Flavoprotein</keyword>
<dbReference type="AlphaFoldDB" id="A0A3P1SW57"/>
<dbReference type="InterPro" id="IPR006076">
    <property type="entry name" value="FAD-dep_OxRdtase"/>
</dbReference>
<dbReference type="PANTHER" id="PTHR13847">
    <property type="entry name" value="SARCOSINE DEHYDROGENASE-RELATED"/>
    <property type="match status" value="1"/>
</dbReference>
<dbReference type="InterPro" id="IPR036188">
    <property type="entry name" value="FAD/NAD-bd_sf"/>
</dbReference>
<comment type="cofactor">
    <cofactor evidence="1 7">
        <name>FAD</name>
        <dbReference type="ChEBI" id="CHEBI:57692"/>
    </cofactor>
</comment>
<keyword evidence="4 7" id="KW-0274">FAD</keyword>
<gene>
    <name evidence="7" type="primary">dadA</name>
    <name evidence="9" type="ORF">EHS89_02295</name>
</gene>
<dbReference type="Pfam" id="PF01266">
    <property type="entry name" value="DAO"/>
    <property type="match status" value="1"/>
</dbReference>
<dbReference type="PANTHER" id="PTHR13847:SF280">
    <property type="entry name" value="D-AMINO ACID DEHYDROGENASE"/>
    <property type="match status" value="1"/>
</dbReference>
<dbReference type="GO" id="GO:0008718">
    <property type="term" value="F:D-amino-acid dehydrogenase activity"/>
    <property type="evidence" value="ECO:0007669"/>
    <property type="project" value="UniProtKB-UniRule"/>
</dbReference>
<dbReference type="OrthoDB" id="9805337at2"/>
<dbReference type="Gene3D" id="3.30.9.10">
    <property type="entry name" value="D-Amino Acid Oxidase, subunit A, domain 2"/>
    <property type="match status" value="1"/>
</dbReference>
<evidence type="ECO:0000313" key="9">
    <source>
        <dbReference type="EMBL" id="RRD01411.1"/>
    </source>
</evidence>
<sequence length="419" mass="45829">MQIVILGSGVIGVTSAWYLAKQGHQVTIIDRQSAPAMETSFGNAGQISPGYSAPWAAPGVPLKAIKWMMQDLAPLMINPKVNANTLKWMTKMLSNCTQSSYHVNKARMMRLAEYSRDCFKDLRSEVEIDYDARTNGTLQLFRAQKQVDAAAKDIKVLEECGVDYEVLDRDGCVSREPALSHVKDKIVGGLRLPGDETGDCFKFTTALAEECKKLGVEFKFDTEVEGLISDDDNIVGVKTNKGTFTADRYLMCMGSYSTLLLANVGVVVPVYPIKGYSLTLPIIDESKAPVSTIMDETFKVAVTRFEDRIRVGGTAEITSYDTSLQEKRRKNVEHTVGDLFPGGGDLEKAEFWTGLRPMTPDGTPVLGGTRYPNLYLNTGHGTLGWTMSLGSGKFIADVISGNSTDIDPEGLSAARYGQK</sequence>
<comment type="similarity">
    <text evidence="2 7">Belongs to the DadA oxidoreductase family.</text>
</comment>
<evidence type="ECO:0000256" key="6">
    <source>
        <dbReference type="ARBA" id="ARBA00047884"/>
    </source>
</evidence>